<evidence type="ECO:0000313" key="1">
    <source>
        <dbReference type="EMBL" id="GAH16761.1"/>
    </source>
</evidence>
<dbReference type="AlphaFoldDB" id="X1D7M6"/>
<organism evidence="1">
    <name type="scientific">marine sediment metagenome</name>
    <dbReference type="NCBI Taxonomy" id="412755"/>
    <lineage>
        <taxon>unclassified sequences</taxon>
        <taxon>metagenomes</taxon>
        <taxon>ecological metagenomes</taxon>
    </lineage>
</organism>
<dbReference type="Gene3D" id="3.40.1360.10">
    <property type="match status" value="1"/>
</dbReference>
<gene>
    <name evidence="1" type="ORF">S01H4_56892</name>
</gene>
<evidence type="ECO:0008006" key="2">
    <source>
        <dbReference type="Google" id="ProtNLM"/>
    </source>
</evidence>
<proteinExistence type="predicted"/>
<sequence>MWEIRDIESRLFACHIRFDRPKRKQVLWWRNGSWRLGDVTLKQAPLYRTDFIPSFSKDRPVWITEGEKSADALVSALEWQVLATVTGASALPHPKVLEPLRELDVCLWPDQDKQGYRHMKELRELLFPIARSVKERVS</sequence>
<name>X1D7M6_9ZZZZ</name>
<comment type="caution">
    <text evidence="1">The sequence shown here is derived from an EMBL/GenBank/DDBJ whole genome shotgun (WGS) entry which is preliminary data.</text>
</comment>
<feature type="non-terminal residue" evidence="1">
    <location>
        <position position="138"/>
    </location>
</feature>
<protein>
    <recommendedName>
        <fullName evidence="2">Toprim domain-containing protein</fullName>
    </recommendedName>
</protein>
<reference evidence="1" key="1">
    <citation type="journal article" date="2014" name="Front. Microbiol.">
        <title>High frequency of phylogenetically diverse reductive dehalogenase-homologous genes in deep subseafloor sedimentary metagenomes.</title>
        <authorList>
            <person name="Kawai M."/>
            <person name="Futagami T."/>
            <person name="Toyoda A."/>
            <person name="Takaki Y."/>
            <person name="Nishi S."/>
            <person name="Hori S."/>
            <person name="Arai W."/>
            <person name="Tsubouchi T."/>
            <person name="Morono Y."/>
            <person name="Uchiyama I."/>
            <person name="Ito T."/>
            <person name="Fujiyama A."/>
            <person name="Inagaki F."/>
            <person name="Takami H."/>
        </authorList>
    </citation>
    <scope>NUCLEOTIDE SEQUENCE</scope>
    <source>
        <strain evidence="1">Expedition CK06-06</strain>
    </source>
</reference>
<dbReference type="EMBL" id="BART01033020">
    <property type="protein sequence ID" value="GAH16761.1"/>
    <property type="molecule type" value="Genomic_DNA"/>
</dbReference>
<dbReference type="InterPro" id="IPR034154">
    <property type="entry name" value="TOPRIM_DnaG/twinkle"/>
</dbReference>
<dbReference type="CDD" id="cd01029">
    <property type="entry name" value="TOPRIM_primases"/>
    <property type="match status" value="1"/>
</dbReference>
<accession>X1D7M6</accession>